<evidence type="ECO:0008006" key="2">
    <source>
        <dbReference type="Google" id="ProtNLM"/>
    </source>
</evidence>
<organism evidence="1">
    <name type="scientific">marine sediment metagenome</name>
    <dbReference type="NCBI Taxonomy" id="412755"/>
    <lineage>
        <taxon>unclassified sequences</taxon>
        <taxon>metagenomes</taxon>
        <taxon>ecological metagenomes</taxon>
    </lineage>
</organism>
<protein>
    <recommendedName>
        <fullName evidence="2">Resolvase HTH domain-containing protein</fullName>
    </recommendedName>
</protein>
<reference evidence="1" key="1">
    <citation type="journal article" date="2014" name="Front. Microbiol.">
        <title>High frequency of phylogenetically diverse reductive dehalogenase-homologous genes in deep subseafloor sedimentary metagenomes.</title>
        <authorList>
            <person name="Kawai M."/>
            <person name="Futagami T."/>
            <person name="Toyoda A."/>
            <person name="Takaki Y."/>
            <person name="Nishi S."/>
            <person name="Hori S."/>
            <person name="Arai W."/>
            <person name="Tsubouchi T."/>
            <person name="Morono Y."/>
            <person name="Uchiyama I."/>
            <person name="Ito T."/>
            <person name="Fujiyama A."/>
            <person name="Inagaki F."/>
            <person name="Takami H."/>
        </authorList>
    </citation>
    <scope>NUCLEOTIDE SEQUENCE</scope>
    <source>
        <strain evidence="1">Expedition CK06-06</strain>
    </source>
</reference>
<name>X1GIN0_9ZZZZ</name>
<gene>
    <name evidence="1" type="ORF">S03H2_25464</name>
</gene>
<proteinExistence type="predicted"/>
<accession>X1GIN0</accession>
<sequence length="130" mass="13270">CVELGITRQTLYRHVTPKGAIRPDGEKLLARTAPFLDGPIPFGLGLRFPDSLVAGLAPLAPGAVAPRLAEAASPGTTAAASAWNGHLAVRALGDAVGPLRGLVARFLAGYRALPMSPTCTPTHGCPDGPT</sequence>
<evidence type="ECO:0000313" key="1">
    <source>
        <dbReference type="EMBL" id="GAH32868.1"/>
    </source>
</evidence>
<dbReference type="EMBL" id="BARU01014421">
    <property type="protein sequence ID" value="GAH32868.1"/>
    <property type="molecule type" value="Genomic_DNA"/>
</dbReference>
<feature type="non-terminal residue" evidence="1">
    <location>
        <position position="1"/>
    </location>
</feature>
<comment type="caution">
    <text evidence="1">The sequence shown here is derived from an EMBL/GenBank/DDBJ whole genome shotgun (WGS) entry which is preliminary data.</text>
</comment>
<dbReference type="AlphaFoldDB" id="X1GIN0"/>